<sequence length="702" mass="76430">MHKLFRPAIRVMNNLKYPQKFGIIMVIFLIPLSILLFFHIQNLASNVNVSKSQLNGLSYGSEISSLIQKVQQHRGLMSLFLGGKTDTKDTITEKNSEINAIISKIDKLDASYGKAFSTSSQWSKIKSDWSKLENESFNLSMVDSSKRHTDLISDILNLKMDVSDGSKLSLLDNIGEYYFSDMIINKLPEITEQIGQARALGSGVASKKNMTGDEKYKLLALSQSIINSIQGTERDMNIIYSNNPEVKAKLGDVTGGVLTKANSLVNTINTELINKDSITLDSTKYFNDSTSVIDSVYGLINQSSDILSQLLQNDIQRETSKRDITIGIVALALLLILYLFVGFYLAIRETLNIIEIASNKIASGDLNVRVDHCVKDETKLVINSLNNIAKAFSSIVSSAQVVTAEVATSSKELFAVTTQSALAANQVAVAMQEVASGVEQQLEKNDEISTSFNEIVKAMQAISENSLEVAGSSINMKEEAEQGYVSVKQSISQMNNVSRSVNDTNTIIQTLGAKSKNISSIIATITEIASQTNLLALNAAIEAARAGEQGRGFAVVAEEVRELAEKSAESASEISKIILSIQNETESSVVNMNKVMVSVQEELRTVHEFEDILTNIVNSAKKVSEQIHDVSATVEEISASSQEVSVLVSQVDSMAKNFSDKAQNVASSSEEQLAGLESIESATGVIHELADSLKVKIDTFKV</sequence>
<keyword evidence="4" id="KW-1133">Transmembrane helix</keyword>
<reference evidence="7 8" key="1">
    <citation type="submission" date="2020-07" db="EMBL/GenBank/DDBJ databases">
        <title>A new beta-1,3-glucan-decomposing anaerobic bacterium isolated from anoxic soil subjected to biological soil disinfestation.</title>
        <authorList>
            <person name="Ueki A."/>
            <person name="Tonouchi A."/>
        </authorList>
    </citation>
    <scope>NUCLEOTIDE SEQUENCE [LARGE SCALE GENOMIC DNA]</scope>
    <source>
        <strain evidence="7 8">TW1</strain>
    </source>
</reference>
<keyword evidence="4" id="KW-0472">Membrane</keyword>
<dbReference type="Gene3D" id="1.10.287.950">
    <property type="entry name" value="Methyl-accepting chemotaxis protein"/>
    <property type="match status" value="1"/>
</dbReference>
<feature type="domain" description="Methyl-accepting transducer" evidence="5">
    <location>
        <begin position="416"/>
        <end position="652"/>
    </location>
</feature>
<dbReference type="PANTHER" id="PTHR32089:SF114">
    <property type="entry name" value="METHYL-ACCEPTING CHEMOTAXIS PROTEIN MCPB"/>
    <property type="match status" value="1"/>
</dbReference>
<dbReference type="PANTHER" id="PTHR32089">
    <property type="entry name" value="METHYL-ACCEPTING CHEMOTAXIS PROTEIN MCPB"/>
    <property type="match status" value="1"/>
</dbReference>
<evidence type="ECO:0000256" key="4">
    <source>
        <dbReference type="SAM" id="Phobius"/>
    </source>
</evidence>
<evidence type="ECO:0000256" key="3">
    <source>
        <dbReference type="PROSITE-ProRule" id="PRU00284"/>
    </source>
</evidence>
<accession>A0A6V8SGK4</accession>
<evidence type="ECO:0000313" key="8">
    <source>
        <dbReference type="Proteomes" id="UP000580568"/>
    </source>
</evidence>
<gene>
    <name evidence="7" type="ORF">bsdtw1_02409</name>
</gene>
<feature type="domain" description="HAMP" evidence="6">
    <location>
        <begin position="345"/>
        <end position="397"/>
    </location>
</feature>
<evidence type="ECO:0000259" key="5">
    <source>
        <dbReference type="PROSITE" id="PS50111"/>
    </source>
</evidence>
<feature type="transmembrane region" description="Helical" evidence="4">
    <location>
        <begin position="324"/>
        <end position="347"/>
    </location>
</feature>
<evidence type="ECO:0000256" key="1">
    <source>
        <dbReference type="ARBA" id="ARBA00023224"/>
    </source>
</evidence>
<evidence type="ECO:0000259" key="6">
    <source>
        <dbReference type="PROSITE" id="PS50885"/>
    </source>
</evidence>
<comment type="caution">
    <text evidence="7">The sequence shown here is derived from an EMBL/GenBank/DDBJ whole genome shotgun (WGS) entry which is preliminary data.</text>
</comment>
<dbReference type="GO" id="GO:0016020">
    <property type="term" value="C:membrane"/>
    <property type="evidence" value="ECO:0007669"/>
    <property type="project" value="InterPro"/>
</dbReference>
<dbReference type="CDD" id="cd11386">
    <property type="entry name" value="MCP_signal"/>
    <property type="match status" value="1"/>
</dbReference>
<dbReference type="GO" id="GO:0007165">
    <property type="term" value="P:signal transduction"/>
    <property type="evidence" value="ECO:0007669"/>
    <property type="project" value="UniProtKB-KW"/>
</dbReference>
<keyword evidence="1 3" id="KW-0807">Transducer</keyword>
<dbReference type="RefSeq" id="WP_183277745.1">
    <property type="nucleotide sequence ID" value="NZ_BLZR01000001.1"/>
</dbReference>
<dbReference type="Pfam" id="PF08376">
    <property type="entry name" value="NIT"/>
    <property type="match status" value="1"/>
</dbReference>
<evidence type="ECO:0000256" key="2">
    <source>
        <dbReference type="ARBA" id="ARBA00029447"/>
    </source>
</evidence>
<proteinExistence type="inferred from homology"/>
<dbReference type="PROSITE" id="PS50885">
    <property type="entry name" value="HAMP"/>
    <property type="match status" value="1"/>
</dbReference>
<protein>
    <submittedName>
        <fullName evidence="7">IS66 family transposase ISPsy43</fullName>
    </submittedName>
</protein>
<organism evidence="7 8">
    <name type="scientific">Clostridium fungisolvens</name>
    <dbReference type="NCBI Taxonomy" id="1604897"/>
    <lineage>
        <taxon>Bacteria</taxon>
        <taxon>Bacillati</taxon>
        <taxon>Bacillota</taxon>
        <taxon>Clostridia</taxon>
        <taxon>Eubacteriales</taxon>
        <taxon>Clostridiaceae</taxon>
        <taxon>Clostridium</taxon>
    </lineage>
</organism>
<feature type="transmembrane region" description="Helical" evidence="4">
    <location>
        <begin position="21"/>
        <end position="40"/>
    </location>
</feature>
<dbReference type="SMART" id="SM00283">
    <property type="entry name" value="MA"/>
    <property type="match status" value="1"/>
</dbReference>
<name>A0A6V8SGK4_9CLOT</name>
<dbReference type="InterPro" id="IPR004089">
    <property type="entry name" value="MCPsignal_dom"/>
</dbReference>
<dbReference type="InterPro" id="IPR013587">
    <property type="entry name" value="Nitrate/nitrite_sensing"/>
</dbReference>
<evidence type="ECO:0000313" key="7">
    <source>
        <dbReference type="EMBL" id="GFP76307.1"/>
    </source>
</evidence>
<dbReference type="AlphaFoldDB" id="A0A6V8SGK4"/>
<dbReference type="InterPro" id="IPR003660">
    <property type="entry name" value="HAMP_dom"/>
</dbReference>
<comment type="similarity">
    <text evidence="2">Belongs to the methyl-accepting chemotaxis (MCP) protein family.</text>
</comment>
<dbReference type="EMBL" id="BLZR01000001">
    <property type="protein sequence ID" value="GFP76307.1"/>
    <property type="molecule type" value="Genomic_DNA"/>
</dbReference>
<keyword evidence="4" id="KW-0812">Transmembrane</keyword>
<dbReference type="SUPFAM" id="SSF58104">
    <property type="entry name" value="Methyl-accepting chemotaxis protein (MCP) signaling domain"/>
    <property type="match status" value="1"/>
</dbReference>
<dbReference type="Gene3D" id="6.10.340.10">
    <property type="match status" value="1"/>
</dbReference>
<keyword evidence="8" id="KW-1185">Reference proteome</keyword>
<dbReference type="PROSITE" id="PS50111">
    <property type="entry name" value="CHEMOTAXIS_TRANSDUC_2"/>
    <property type="match status" value="1"/>
</dbReference>
<dbReference type="Pfam" id="PF00015">
    <property type="entry name" value="MCPsignal"/>
    <property type="match status" value="1"/>
</dbReference>
<dbReference type="Proteomes" id="UP000580568">
    <property type="component" value="Unassembled WGS sequence"/>
</dbReference>